<dbReference type="Gene3D" id="1.10.260.40">
    <property type="entry name" value="lambda repressor-like DNA-binding domains"/>
    <property type="match status" value="1"/>
</dbReference>
<evidence type="ECO:0000256" key="2">
    <source>
        <dbReference type="SAM" id="MobiDB-lite"/>
    </source>
</evidence>
<evidence type="ECO:0000259" key="3">
    <source>
        <dbReference type="PROSITE" id="PS50943"/>
    </source>
</evidence>
<dbReference type="RefSeq" id="WP_067523795.1">
    <property type="nucleotide sequence ID" value="NZ_JABELX010000013.1"/>
</dbReference>
<dbReference type="InterPro" id="IPR050807">
    <property type="entry name" value="TransReg_Diox_bact_type"/>
</dbReference>
<keyword evidence="1" id="KW-0238">DNA-binding</keyword>
<dbReference type="GO" id="GO:0005829">
    <property type="term" value="C:cytosol"/>
    <property type="evidence" value="ECO:0007669"/>
    <property type="project" value="TreeGrafter"/>
</dbReference>
<dbReference type="SMART" id="SM00530">
    <property type="entry name" value="HTH_XRE"/>
    <property type="match status" value="1"/>
</dbReference>
<organism evidence="4 5">
    <name type="scientific">Nocardia uniformis</name>
    <dbReference type="NCBI Taxonomy" id="53432"/>
    <lineage>
        <taxon>Bacteria</taxon>
        <taxon>Bacillati</taxon>
        <taxon>Actinomycetota</taxon>
        <taxon>Actinomycetes</taxon>
        <taxon>Mycobacteriales</taxon>
        <taxon>Nocardiaceae</taxon>
        <taxon>Nocardia</taxon>
    </lineage>
</organism>
<dbReference type="Proteomes" id="UP000586827">
    <property type="component" value="Unassembled WGS sequence"/>
</dbReference>
<dbReference type="SUPFAM" id="SSF47413">
    <property type="entry name" value="lambda repressor-like DNA-binding domains"/>
    <property type="match status" value="1"/>
</dbReference>
<keyword evidence="5" id="KW-1185">Reference proteome</keyword>
<feature type="region of interest" description="Disordered" evidence="2">
    <location>
        <begin position="1"/>
        <end position="22"/>
    </location>
</feature>
<evidence type="ECO:0000313" key="4">
    <source>
        <dbReference type="EMBL" id="NNH74359.1"/>
    </source>
</evidence>
<dbReference type="CDD" id="cd00093">
    <property type="entry name" value="HTH_XRE"/>
    <property type="match status" value="1"/>
</dbReference>
<sequence length="121" mass="13178">MTPGDRQPPASRGRRPQLVREPLWREALGQRLRELRQEQRETLVETAGRAGVSPQYLSEVERGRKEPSSEMIAAMAGALGTSLGGLIQQVADDLVRHRPAGFTRAVAPQASNPYPGLLLAA</sequence>
<dbReference type="Pfam" id="PF13560">
    <property type="entry name" value="HTH_31"/>
    <property type="match status" value="1"/>
</dbReference>
<reference evidence="4 5" key="1">
    <citation type="submission" date="2020-05" db="EMBL/GenBank/DDBJ databases">
        <title>MicrobeNet Type strains.</title>
        <authorList>
            <person name="Nicholson A.C."/>
        </authorList>
    </citation>
    <scope>NUCLEOTIDE SEQUENCE [LARGE SCALE GENOMIC DNA]</scope>
    <source>
        <strain evidence="4 5">JCM 3224</strain>
    </source>
</reference>
<protein>
    <submittedName>
        <fullName evidence="4">Helix-turn-helix transcriptional regulator</fullName>
    </submittedName>
</protein>
<evidence type="ECO:0000313" key="5">
    <source>
        <dbReference type="Proteomes" id="UP000586827"/>
    </source>
</evidence>
<dbReference type="PANTHER" id="PTHR46797:SF1">
    <property type="entry name" value="METHYLPHOSPHONATE SYNTHASE"/>
    <property type="match status" value="1"/>
</dbReference>
<dbReference type="InterPro" id="IPR001387">
    <property type="entry name" value="Cro/C1-type_HTH"/>
</dbReference>
<feature type="domain" description="HTH cro/C1-type" evidence="3">
    <location>
        <begin position="32"/>
        <end position="86"/>
    </location>
</feature>
<dbReference type="PROSITE" id="PS50943">
    <property type="entry name" value="HTH_CROC1"/>
    <property type="match status" value="1"/>
</dbReference>
<dbReference type="AlphaFoldDB" id="A0A849CFK3"/>
<gene>
    <name evidence="4" type="ORF">HLB23_31685</name>
</gene>
<dbReference type="InterPro" id="IPR010982">
    <property type="entry name" value="Lambda_DNA-bd_dom_sf"/>
</dbReference>
<accession>A0A849CFK3</accession>
<dbReference type="PANTHER" id="PTHR46797">
    <property type="entry name" value="HTH-TYPE TRANSCRIPTIONAL REGULATOR"/>
    <property type="match status" value="1"/>
</dbReference>
<proteinExistence type="predicted"/>
<dbReference type="EMBL" id="JABELX010000013">
    <property type="protein sequence ID" value="NNH74359.1"/>
    <property type="molecule type" value="Genomic_DNA"/>
</dbReference>
<evidence type="ECO:0000256" key="1">
    <source>
        <dbReference type="ARBA" id="ARBA00023125"/>
    </source>
</evidence>
<name>A0A849CFK3_9NOCA</name>
<dbReference type="GO" id="GO:0003700">
    <property type="term" value="F:DNA-binding transcription factor activity"/>
    <property type="evidence" value="ECO:0007669"/>
    <property type="project" value="TreeGrafter"/>
</dbReference>
<comment type="caution">
    <text evidence="4">The sequence shown here is derived from an EMBL/GenBank/DDBJ whole genome shotgun (WGS) entry which is preliminary data.</text>
</comment>
<dbReference type="GO" id="GO:0003677">
    <property type="term" value="F:DNA binding"/>
    <property type="evidence" value="ECO:0007669"/>
    <property type="project" value="UniProtKB-KW"/>
</dbReference>